<dbReference type="GO" id="GO:0140359">
    <property type="term" value="F:ABC-type transporter activity"/>
    <property type="evidence" value="ECO:0007669"/>
    <property type="project" value="InterPro"/>
</dbReference>
<accession>A0AAW7LN09</accession>
<reference evidence="11" key="1">
    <citation type="submission" date="2018-05" db="EMBL/GenBank/DDBJ databases">
        <authorList>
            <person name="Kondepudi K.K."/>
            <person name="Singh S."/>
            <person name="Chaudhry V."/>
            <person name="Mantri S."/>
            <person name="Bhadada S."/>
            <person name="Bishnoi M."/>
            <person name="Kaur J."/>
            <person name="Sharma S."/>
            <person name="Bhatia R."/>
        </authorList>
    </citation>
    <scope>NUCLEOTIDE SEQUENCE</scope>
    <source>
        <strain evidence="11">Bif11</strain>
    </source>
</reference>
<dbReference type="GO" id="GO:0005886">
    <property type="term" value="C:plasma membrane"/>
    <property type="evidence" value="ECO:0007669"/>
    <property type="project" value="UniProtKB-SubCell"/>
</dbReference>
<evidence type="ECO:0000313" key="12">
    <source>
        <dbReference type="Proteomes" id="UP001169990"/>
    </source>
</evidence>
<dbReference type="PROSITE" id="PS51012">
    <property type="entry name" value="ABC_TM2"/>
    <property type="match status" value="1"/>
</dbReference>
<evidence type="ECO:0000256" key="1">
    <source>
        <dbReference type="ARBA" id="ARBA00004429"/>
    </source>
</evidence>
<evidence type="ECO:0000256" key="6">
    <source>
        <dbReference type="ARBA" id="ARBA00022692"/>
    </source>
</evidence>
<feature type="transmembrane region" description="Helical" evidence="9">
    <location>
        <begin position="39"/>
        <end position="61"/>
    </location>
</feature>
<organism evidence="11 12">
    <name type="scientific">Bifidobacterium breve</name>
    <dbReference type="NCBI Taxonomy" id="1685"/>
    <lineage>
        <taxon>Bacteria</taxon>
        <taxon>Bacillati</taxon>
        <taxon>Actinomycetota</taxon>
        <taxon>Actinomycetes</taxon>
        <taxon>Bifidobacteriales</taxon>
        <taxon>Bifidobacteriaceae</taxon>
        <taxon>Bifidobacterium</taxon>
    </lineage>
</organism>
<keyword evidence="8 9" id="KW-0472">Membrane</keyword>
<evidence type="ECO:0000256" key="5">
    <source>
        <dbReference type="ARBA" id="ARBA00022519"/>
    </source>
</evidence>
<feature type="transmembrane region" description="Helical" evidence="9">
    <location>
        <begin position="158"/>
        <end position="177"/>
    </location>
</feature>
<gene>
    <name evidence="11" type="ORF">DC496_10175</name>
</gene>
<feature type="domain" description="ABC transmembrane type-2" evidence="10">
    <location>
        <begin position="41"/>
        <end position="274"/>
    </location>
</feature>
<keyword evidence="5" id="KW-0997">Cell inner membrane</keyword>
<feature type="transmembrane region" description="Helical" evidence="9">
    <location>
        <begin position="184"/>
        <end position="202"/>
    </location>
</feature>
<dbReference type="InterPro" id="IPR047817">
    <property type="entry name" value="ABC2_TM_bact-type"/>
</dbReference>
<evidence type="ECO:0000313" key="11">
    <source>
        <dbReference type="EMBL" id="MDN4188667.1"/>
    </source>
</evidence>
<evidence type="ECO:0000256" key="8">
    <source>
        <dbReference type="ARBA" id="ARBA00023136"/>
    </source>
</evidence>
<keyword evidence="4 9" id="KW-1003">Cell membrane</keyword>
<dbReference type="GO" id="GO:0015920">
    <property type="term" value="P:lipopolysaccharide transport"/>
    <property type="evidence" value="ECO:0007669"/>
    <property type="project" value="TreeGrafter"/>
</dbReference>
<reference evidence="11" key="2">
    <citation type="journal article" date="2022" name="3 Biotech.">
        <title>Isomaltooligosaccharides utilization and genomic characterization of human infant anti-inflammatory Bifidobacterium longum and Bifidobacterium breve strains.</title>
        <authorList>
            <person name="Sharma S."/>
            <person name="Singh S."/>
            <person name="Chaudhary V."/>
            <person name="Mantri S."/>
            <person name="Chander A."/>
            <person name="Maurya R."/>
            <person name="Rajarammohan S."/>
            <person name="Singh R.P."/>
            <person name="Rishi P."/>
            <person name="Bishnoi M."/>
            <person name="Bhadada S.K."/>
            <person name="Kondepudi K.K."/>
        </authorList>
    </citation>
    <scope>NUCLEOTIDE SEQUENCE</scope>
    <source>
        <strain evidence="11">Bif11</strain>
    </source>
</reference>
<protein>
    <recommendedName>
        <fullName evidence="9">Transport permease protein</fullName>
    </recommendedName>
</protein>
<evidence type="ECO:0000256" key="2">
    <source>
        <dbReference type="ARBA" id="ARBA00007783"/>
    </source>
</evidence>
<evidence type="ECO:0000256" key="3">
    <source>
        <dbReference type="ARBA" id="ARBA00022448"/>
    </source>
</evidence>
<feature type="transmembrane region" description="Helical" evidence="9">
    <location>
        <begin position="250"/>
        <end position="268"/>
    </location>
</feature>
<feature type="transmembrane region" description="Helical" evidence="9">
    <location>
        <begin position="73"/>
        <end position="93"/>
    </location>
</feature>
<dbReference type="AlphaFoldDB" id="A0AAW7LN09"/>
<keyword evidence="7 9" id="KW-1133">Transmembrane helix</keyword>
<name>A0AAW7LN09_BIFBR</name>
<evidence type="ECO:0000256" key="9">
    <source>
        <dbReference type="RuleBase" id="RU361157"/>
    </source>
</evidence>
<evidence type="ECO:0000256" key="4">
    <source>
        <dbReference type="ARBA" id="ARBA00022475"/>
    </source>
</evidence>
<evidence type="ECO:0000256" key="7">
    <source>
        <dbReference type="ARBA" id="ARBA00022989"/>
    </source>
</evidence>
<dbReference type="InterPro" id="IPR013525">
    <property type="entry name" value="ABC2_TM"/>
</dbReference>
<comment type="caution">
    <text evidence="11">The sequence shown here is derived from an EMBL/GenBank/DDBJ whole genome shotgun (WGS) entry which is preliminary data.</text>
</comment>
<dbReference type="EMBL" id="QELD01000024">
    <property type="protein sequence ID" value="MDN4188667.1"/>
    <property type="molecule type" value="Genomic_DNA"/>
</dbReference>
<dbReference type="PANTHER" id="PTHR30413">
    <property type="entry name" value="INNER MEMBRANE TRANSPORT PERMEASE"/>
    <property type="match status" value="1"/>
</dbReference>
<sequence length="282" mass="32625">MANEDMNTMLIKLKERYRYSFIVLKEMVRTDFKLRYQGSFLGIAWSVLKPLMLFCVMYVVFVKFLKFTDGTPTFPLVLLLGISLWNFFAEATNMGLTAIVGRGDILRKIHFPNYIIVVSATVGALISLAINMCVVLVFCIFNQVHFTWNVLWLPLNFIEFYALALGTALLLAALNVYFRDMQHIWEVLMQVFFYATPIIYPLSLVTEKTNNPIFAKIMLLSPPAQIIQDIRHNFIAPDTTPTVWKEISNWGIRLIPVALTFFILWLGIHIFRKYSQKFAEVL</sequence>
<proteinExistence type="inferred from homology"/>
<dbReference type="PANTHER" id="PTHR30413:SF8">
    <property type="entry name" value="TRANSPORT PERMEASE PROTEIN"/>
    <property type="match status" value="1"/>
</dbReference>
<comment type="similarity">
    <text evidence="2 9">Belongs to the ABC-2 integral membrane protein family.</text>
</comment>
<feature type="transmembrane region" description="Helical" evidence="9">
    <location>
        <begin position="114"/>
        <end position="138"/>
    </location>
</feature>
<keyword evidence="3 9" id="KW-0813">Transport</keyword>
<comment type="subcellular location">
    <subcellularLocation>
        <location evidence="1">Cell inner membrane</location>
        <topology evidence="1">Multi-pass membrane protein</topology>
    </subcellularLocation>
    <subcellularLocation>
        <location evidence="9">Cell membrane</location>
        <topology evidence="9">Multi-pass membrane protein</topology>
    </subcellularLocation>
</comment>
<keyword evidence="6 9" id="KW-0812">Transmembrane</keyword>
<dbReference type="Pfam" id="PF01061">
    <property type="entry name" value="ABC2_membrane"/>
    <property type="match status" value="1"/>
</dbReference>
<dbReference type="Proteomes" id="UP001169990">
    <property type="component" value="Unassembled WGS sequence"/>
</dbReference>
<evidence type="ECO:0000259" key="10">
    <source>
        <dbReference type="PROSITE" id="PS51012"/>
    </source>
</evidence>